<dbReference type="PROSITE" id="PS50181">
    <property type="entry name" value="FBOX"/>
    <property type="match status" value="1"/>
</dbReference>
<dbReference type="STRING" id="50429.A0A2B4RIW7"/>
<dbReference type="Pfam" id="PF12937">
    <property type="entry name" value="F-box-like"/>
    <property type="match status" value="1"/>
</dbReference>
<reference evidence="3" key="1">
    <citation type="journal article" date="2017" name="bioRxiv">
        <title>Comparative analysis of the genomes of Stylophora pistillata and Acropora digitifera provides evidence for extensive differences between species of corals.</title>
        <authorList>
            <person name="Voolstra C.R."/>
            <person name="Li Y."/>
            <person name="Liew Y.J."/>
            <person name="Baumgarten S."/>
            <person name="Zoccola D."/>
            <person name="Flot J.-F."/>
            <person name="Tambutte S."/>
            <person name="Allemand D."/>
            <person name="Aranda M."/>
        </authorList>
    </citation>
    <scope>NUCLEOTIDE SEQUENCE [LARGE SCALE GENOMIC DNA]</scope>
</reference>
<evidence type="ECO:0000313" key="2">
    <source>
        <dbReference type="EMBL" id="PFX16307.1"/>
    </source>
</evidence>
<dbReference type="InterPro" id="IPR001810">
    <property type="entry name" value="F-box_dom"/>
</dbReference>
<organism evidence="2 3">
    <name type="scientific">Stylophora pistillata</name>
    <name type="common">Smooth cauliflower coral</name>
    <dbReference type="NCBI Taxonomy" id="50429"/>
    <lineage>
        <taxon>Eukaryota</taxon>
        <taxon>Metazoa</taxon>
        <taxon>Cnidaria</taxon>
        <taxon>Anthozoa</taxon>
        <taxon>Hexacorallia</taxon>
        <taxon>Scleractinia</taxon>
        <taxon>Astrocoeniina</taxon>
        <taxon>Pocilloporidae</taxon>
        <taxon>Stylophora</taxon>
    </lineage>
</organism>
<evidence type="ECO:0000313" key="3">
    <source>
        <dbReference type="Proteomes" id="UP000225706"/>
    </source>
</evidence>
<dbReference type="SUPFAM" id="SSF81383">
    <property type="entry name" value="F-box domain"/>
    <property type="match status" value="1"/>
</dbReference>
<sequence>MAPIKTERRLHLQSESQSCSFDTTTLPELVAEHIATFLDGKDLINLGKTSKFWNEISRKNFIWKTLVEKRFGRQATSEYGSSEVEYKKLFYKLAASAVKKPATAFQVVHLNGKYLEKAKDSESEFGEVIQLNAVCWLEIDTNFIGVLPGKYSLVWRMKLDGVYVNTEAPISFRARPEKPSYGTEVCFSWKSNDFLEAQRLHGRGKWFEQNMGSFEVTTPCKVYVEITARITHCLRGGATVLQETRMASSNRSVAL</sequence>
<feature type="domain" description="F-box" evidence="1">
    <location>
        <begin position="20"/>
        <end position="66"/>
    </location>
</feature>
<dbReference type="Gene3D" id="1.20.1280.50">
    <property type="match status" value="1"/>
</dbReference>
<dbReference type="Pfam" id="PF14299">
    <property type="entry name" value="PP2"/>
    <property type="match status" value="1"/>
</dbReference>
<dbReference type="InterPro" id="IPR025886">
    <property type="entry name" value="PP2-like"/>
</dbReference>
<dbReference type="InterPro" id="IPR036047">
    <property type="entry name" value="F-box-like_dom_sf"/>
</dbReference>
<comment type="caution">
    <text evidence="2">The sequence shown here is derived from an EMBL/GenBank/DDBJ whole genome shotgun (WGS) entry which is preliminary data.</text>
</comment>
<protein>
    <recommendedName>
        <fullName evidence="1">F-box domain-containing protein</fullName>
    </recommendedName>
</protein>
<dbReference type="Proteomes" id="UP000225706">
    <property type="component" value="Unassembled WGS sequence"/>
</dbReference>
<accession>A0A2B4RIW7</accession>
<keyword evidence="3" id="KW-1185">Reference proteome</keyword>
<name>A0A2B4RIW7_STYPI</name>
<dbReference type="SMART" id="SM00256">
    <property type="entry name" value="FBOX"/>
    <property type="match status" value="1"/>
</dbReference>
<dbReference type="EMBL" id="LSMT01000557">
    <property type="protein sequence ID" value="PFX16307.1"/>
    <property type="molecule type" value="Genomic_DNA"/>
</dbReference>
<dbReference type="PANTHER" id="PTHR31960">
    <property type="entry name" value="F-BOX PROTEIN PP2-A15"/>
    <property type="match status" value="1"/>
</dbReference>
<proteinExistence type="predicted"/>
<dbReference type="PANTHER" id="PTHR31960:SF26">
    <property type="entry name" value="F-BOX DOMAIN CONTAINING PROTEIN"/>
    <property type="match status" value="1"/>
</dbReference>
<dbReference type="AlphaFoldDB" id="A0A2B4RIW7"/>
<gene>
    <name evidence="2" type="ORF">AWC38_SpisGene19428</name>
</gene>
<evidence type="ECO:0000259" key="1">
    <source>
        <dbReference type="PROSITE" id="PS50181"/>
    </source>
</evidence>